<feature type="chain" id="PRO_5030997378" evidence="1">
    <location>
        <begin position="23"/>
        <end position="314"/>
    </location>
</feature>
<feature type="domain" description="BIG2" evidence="2">
    <location>
        <begin position="224"/>
        <end position="300"/>
    </location>
</feature>
<dbReference type="AlphaFoldDB" id="A0A7W9SS00"/>
<dbReference type="Pfam" id="PF02368">
    <property type="entry name" value="Big_2"/>
    <property type="match status" value="1"/>
</dbReference>
<dbReference type="EMBL" id="JACHGW010000002">
    <property type="protein sequence ID" value="MBB6051158.1"/>
    <property type="molecule type" value="Genomic_DNA"/>
</dbReference>
<sequence length="314" mass="30427">MKRLSLLLCTLPLLGVATTLTGCGGASSLATVAAATGRATLSITWPEATRLIPTAANSITISFLQGTTVVNTQTVARPANGSSSTLSFETLPLGSLTVVASAYPNTDGTGVAQATASTTATIASGQTTAVSITMASTISSLSLTPTSPSVVAGQTVALAASALDASGSLVLTSASKLSWESSNPAVATVSSTGVVTGVAAGSATVTVTETESGKSASVGVTVNAPVSVALSPSSATISIRGTQSFSASVSGTTNQSVTWSVQESTGGSISSSGLYTAPSTAGTYHVIATSVADPSKSAIATVTVQAGGATVLVN</sequence>
<dbReference type="Proteomes" id="UP000520814">
    <property type="component" value="Unassembled WGS sequence"/>
</dbReference>
<keyword evidence="1" id="KW-0732">Signal</keyword>
<dbReference type="InterPro" id="IPR003343">
    <property type="entry name" value="Big_2"/>
</dbReference>
<evidence type="ECO:0000313" key="4">
    <source>
        <dbReference type="Proteomes" id="UP000520814"/>
    </source>
</evidence>
<dbReference type="SMART" id="SM00635">
    <property type="entry name" value="BID_2"/>
    <property type="match status" value="2"/>
</dbReference>
<name>A0A7W9SS00_ARMRO</name>
<protein>
    <submittedName>
        <fullName evidence="3">Uncharacterized protein YjdB</fullName>
    </submittedName>
</protein>
<dbReference type="PROSITE" id="PS51257">
    <property type="entry name" value="PROKAR_LIPOPROTEIN"/>
    <property type="match status" value="1"/>
</dbReference>
<organism evidence="3 4">
    <name type="scientific">Armatimonas rosea</name>
    <dbReference type="NCBI Taxonomy" id="685828"/>
    <lineage>
        <taxon>Bacteria</taxon>
        <taxon>Bacillati</taxon>
        <taxon>Armatimonadota</taxon>
        <taxon>Armatimonadia</taxon>
        <taxon>Armatimonadales</taxon>
        <taxon>Armatimonadaceae</taxon>
        <taxon>Armatimonas</taxon>
    </lineage>
</organism>
<gene>
    <name evidence="3" type="ORF">HNQ39_002949</name>
</gene>
<dbReference type="InterPro" id="IPR008964">
    <property type="entry name" value="Invasin/intimin_cell_adhesion"/>
</dbReference>
<accession>A0A7W9SS00</accession>
<evidence type="ECO:0000259" key="2">
    <source>
        <dbReference type="SMART" id="SM00635"/>
    </source>
</evidence>
<reference evidence="3 4" key="1">
    <citation type="submission" date="2020-08" db="EMBL/GenBank/DDBJ databases">
        <title>Genomic Encyclopedia of Type Strains, Phase IV (KMG-IV): sequencing the most valuable type-strain genomes for metagenomic binning, comparative biology and taxonomic classification.</title>
        <authorList>
            <person name="Goeker M."/>
        </authorList>
    </citation>
    <scope>NUCLEOTIDE SEQUENCE [LARGE SCALE GENOMIC DNA]</scope>
    <source>
        <strain evidence="3 4">DSM 23562</strain>
    </source>
</reference>
<evidence type="ECO:0000313" key="3">
    <source>
        <dbReference type="EMBL" id="MBB6051158.1"/>
    </source>
</evidence>
<dbReference type="RefSeq" id="WP_184197441.1">
    <property type="nucleotide sequence ID" value="NZ_JACHGW010000002.1"/>
</dbReference>
<dbReference type="SUPFAM" id="SSF49373">
    <property type="entry name" value="Invasin/intimin cell-adhesion fragments"/>
    <property type="match status" value="1"/>
</dbReference>
<comment type="caution">
    <text evidence="3">The sequence shown here is derived from an EMBL/GenBank/DDBJ whole genome shotgun (WGS) entry which is preliminary data.</text>
</comment>
<dbReference type="Gene3D" id="2.60.40.1080">
    <property type="match status" value="2"/>
</dbReference>
<feature type="domain" description="BIG2" evidence="2">
    <location>
        <begin position="137"/>
        <end position="219"/>
    </location>
</feature>
<evidence type="ECO:0000256" key="1">
    <source>
        <dbReference type="SAM" id="SignalP"/>
    </source>
</evidence>
<keyword evidence="4" id="KW-1185">Reference proteome</keyword>
<proteinExistence type="predicted"/>
<feature type="signal peptide" evidence="1">
    <location>
        <begin position="1"/>
        <end position="22"/>
    </location>
</feature>